<comment type="caution">
    <text evidence="1">The sequence shown here is derived from an EMBL/GenBank/DDBJ whole genome shotgun (WGS) entry which is preliminary data.</text>
</comment>
<gene>
    <name evidence="1" type="ORF">A5634_18835</name>
</gene>
<reference evidence="1 2" key="1">
    <citation type="submission" date="2016-06" db="EMBL/GenBank/DDBJ databases">
        <authorList>
            <person name="Kjaerup R.B."/>
            <person name="Dalgaard T.S."/>
            <person name="Juul-Madsen H.R."/>
        </authorList>
    </citation>
    <scope>NUCLEOTIDE SEQUENCE [LARGE SCALE GENOMIC DNA]</scope>
    <source>
        <strain evidence="1 2">1165133.8</strain>
    </source>
</reference>
<proteinExistence type="predicted"/>
<dbReference type="Proteomes" id="UP000093928">
    <property type="component" value="Unassembled WGS sequence"/>
</dbReference>
<sequence>MAFVAVVGASAVDGGLYAGVDKGLGDGAFAAVFFVLHVQVALSGKEQASYQLTQCGQLRRDVDAGHEQIVALLGFVDVDVASGHDMLRSSGSGLARLICVTAVGRSWSGGCTFTPILGATLAGWQVPLDDRRPRERLNVSMHMPGDVNERACRRR</sequence>
<dbReference type="AlphaFoldDB" id="A0A1A3P4G1"/>
<organism evidence="1 2">
    <name type="scientific">Mycobacterium asiaticum</name>
    <dbReference type="NCBI Taxonomy" id="1790"/>
    <lineage>
        <taxon>Bacteria</taxon>
        <taxon>Bacillati</taxon>
        <taxon>Actinomycetota</taxon>
        <taxon>Actinomycetes</taxon>
        <taxon>Mycobacteriales</taxon>
        <taxon>Mycobacteriaceae</taxon>
        <taxon>Mycobacterium</taxon>
    </lineage>
</organism>
<accession>A0A1A3P4G1</accession>
<evidence type="ECO:0000313" key="2">
    <source>
        <dbReference type="Proteomes" id="UP000093928"/>
    </source>
</evidence>
<protein>
    <submittedName>
        <fullName evidence="1">Uncharacterized protein</fullName>
    </submittedName>
</protein>
<name>A0A1A3P4G1_MYCAS</name>
<evidence type="ECO:0000313" key="1">
    <source>
        <dbReference type="EMBL" id="OBK29056.1"/>
    </source>
</evidence>
<dbReference type="EMBL" id="LZLS01000061">
    <property type="protein sequence ID" value="OBK29056.1"/>
    <property type="molecule type" value="Genomic_DNA"/>
</dbReference>